<reference evidence="3" key="3">
    <citation type="submission" date="2020-12" db="UniProtKB">
        <authorList>
            <consortium name="EnsemblPlants"/>
        </authorList>
    </citation>
    <scope>IDENTIFICATION</scope>
</reference>
<dbReference type="Proteomes" id="UP000006727">
    <property type="component" value="Chromosome 21"/>
</dbReference>
<feature type="signal peptide" evidence="1">
    <location>
        <begin position="1"/>
        <end position="42"/>
    </location>
</feature>
<evidence type="ECO:0000313" key="3">
    <source>
        <dbReference type="EnsemblPlants" id="PAC:32915107.CDS.1"/>
    </source>
</evidence>
<dbReference type="EnsemblPlants" id="Pp3c21_8310V3.1">
    <property type="protein sequence ID" value="PAC:32915107.CDS.1"/>
    <property type="gene ID" value="Pp3c21_8310"/>
</dbReference>
<accession>A0A2K1IR61</accession>
<name>A0A2K1IR61_PHYPA</name>
<feature type="chain" id="PRO_5036042758" description="Secreted protein" evidence="1">
    <location>
        <begin position="43"/>
        <end position="96"/>
    </location>
</feature>
<evidence type="ECO:0000256" key="1">
    <source>
        <dbReference type="SAM" id="SignalP"/>
    </source>
</evidence>
<reference evidence="2 4" key="1">
    <citation type="journal article" date="2008" name="Science">
        <title>The Physcomitrella genome reveals evolutionary insights into the conquest of land by plants.</title>
        <authorList>
            <person name="Rensing S."/>
            <person name="Lang D."/>
            <person name="Zimmer A."/>
            <person name="Terry A."/>
            <person name="Salamov A."/>
            <person name="Shapiro H."/>
            <person name="Nishiyama T."/>
            <person name="Perroud P.-F."/>
            <person name="Lindquist E."/>
            <person name="Kamisugi Y."/>
            <person name="Tanahashi T."/>
            <person name="Sakakibara K."/>
            <person name="Fujita T."/>
            <person name="Oishi K."/>
            <person name="Shin-I T."/>
            <person name="Kuroki Y."/>
            <person name="Toyoda A."/>
            <person name="Suzuki Y."/>
            <person name="Hashimoto A."/>
            <person name="Yamaguchi K."/>
            <person name="Sugano A."/>
            <person name="Kohara Y."/>
            <person name="Fujiyama A."/>
            <person name="Anterola A."/>
            <person name="Aoki S."/>
            <person name="Ashton N."/>
            <person name="Barbazuk W.B."/>
            <person name="Barker E."/>
            <person name="Bennetzen J."/>
            <person name="Bezanilla M."/>
            <person name="Blankenship R."/>
            <person name="Cho S.H."/>
            <person name="Dutcher S."/>
            <person name="Estelle M."/>
            <person name="Fawcett J.A."/>
            <person name="Gundlach H."/>
            <person name="Hanada K."/>
            <person name="Heyl A."/>
            <person name="Hicks K.A."/>
            <person name="Hugh J."/>
            <person name="Lohr M."/>
            <person name="Mayer K."/>
            <person name="Melkozernov A."/>
            <person name="Murata T."/>
            <person name="Nelson D."/>
            <person name="Pils B."/>
            <person name="Prigge M."/>
            <person name="Reiss B."/>
            <person name="Renner T."/>
            <person name="Rombauts S."/>
            <person name="Rushton P."/>
            <person name="Sanderfoot A."/>
            <person name="Schween G."/>
            <person name="Shiu S.-H."/>
            <person name="Stueber K."/>
            <person name="Theodoulou F.L."/>
            <person name="Tu H."/>
            <person name="Van de Peer Y."/>
            <person name="Verrier P.J."/>
            <person name="Waters E."/>
            <person name="Wood A."/>
            <person name="Yang L."/>
            <person name="Cove D."/>
            <person name="Cuming A."/>
            <person name="Hasebe M."/>
            <person name="Lucas S."/>
            <person name="Mishler D.B."/>
            <person name="Reski R."/>
            <person name="Grigoriev I."/>
            <person name="Quatrano R.S."/>
            <person name="Boore J.L."/>
        </authorList>
    </citation>
    <scope>NUCLEOTIDE SEQUENCE [LARGE SCALE GENOMIC DNA]</scope>
    <source>
        <strain evidence="3 4">cv. Gransden 2004</strain>
    </source>
</reference>
<dbReference type="InParanoid" id="A0A2K1IR61"/>
<dbReference type="Gramene" id="Pp3c21_8310V3.1">
    <property type="protein sequence ID" value="PAC:32915107.CDS.1"/>
    <property type="gene ID" value="Pp3c21_8310"/>
</dbReference>
<dbReference type="AlphaFoldDB" id="A0A2K1IR61"/>
<dbReference type="EMBL" id="ABEU02000021">
    <property type="protein sequence ID" value="PNR31761.1"/>
    <property type="molecule type" value="Genomic_DNA"/>
</dbReference>
<dbReference type="Gramene" id="Pp3c21_8310V3.2">
    <property type="protein sequence ID" value="PAC:32915108.CDS.1"/>
    <property type="gene ID" value="Pp3c21_8310"/>
</dbReference>
<evidence type="ECO:0008006" key="5">
    <source>
        <dbReference type="Google" id="ProtNLM"/>
    </source>
</evidence>
<keyword evidence="1" id="KW-0732">Signal</keyword>
<evidence type="ECO:0000313" key="4">
    <source>
        <dbReference type="Proteomes" id="UP000006727"/>
    </source>
</evidence>
<proteinExistence type="predicted"/>
<organism evidence="2">
    <name type="scientific">Physcomitrium patens</name>
    <name type="common">Spreading-leaved earth moss</name>
    <name type="synonym">Physcomitrella patens</name>
    <dbReference type="NCBI Taxonomy" id="3218"/>
    <lineage>
        <taxon>Eukaryota</taxon>
        <taxon>Viridiplantae</taxon>
        <taxon>Streptophyta</taxon>
        <taxon>Embryophyta</taxon>
        <taxon>Bryophyta</taxon>
        <taxon>Bryophytina</taxon>
        <taxon>Bryopsida</taxon>
        <taxon>Funariidae</taxon>
        <taxon>Funariales</taxon>
        <taxon>Funariaceae</taxon>
        <taxon>Physcomitrium</taxon>
    </lineage>
</organism>
<reference evidence="2 4" key="2">
    <citation type="journal article" date="2018" name="Plant J.">
        <title>The Physcomitrella patens chromosome-scale assembly reveals moss genome structure and evolution.</title>
        <authorList>
            <person name="Lang D."/>
            <person name="Ullrich K.K."/>
            <person name="Murat F."/>
            <person name="Fuchs J."/>
            <person name="Jenkins J."/>
            <person name="Haas F.B."/>
            <person name="Piednoel M."/>
            <person name="Gundlach H."/>
            <person name="Van Bel M."/>
            <person name="Meyberg R."/>
            <person name="Vives C."/>
            <person name="Morata J."/>
            <person name="Symeonidi A."/>
            <person name="Hiss M."/>
            <person name="Muchero W."/>
            <person name="Kamisugi Y."/>
            <person name="Saleh O."/>
            <person name="Blanc G."/>
            <person name="Decker E.L."/>
            <person name="van Gessel N."/>
            <person name="Grimwood J."/>
            <person name="Hayes R.D."/>
            <person name="Graham S.W."/>
            <person name="Gunter L.E."/>
            <person name="McDaniel S.F."/>
            <person name="Hoernstein S.N.W."/>
            <person name="Larsson A."/>
            <person name="Li F.W."/>
            <person name="Perroud P.F."/>
            <person name="Phillips J."/>
            <person name="Ranjan P."/>
            <person name="Rokshar D.S."/>
            <person name="Rothfels C.J."/>
            <person name="Schneider L."/>
            <person name="Shu S."/>
            <person name="Stevenson D.W."/>
            <person name="Thummler F."/>
            <person name="Tillich M."/>
            <person name="Villarreal Aguilar J.C."/>
            <person name="Widiez T."/>
            <person name="Wong G.K."/>
            <person name="Wymore A."/>
            <person name="Zhang Y."/>
            <person name="Zimmer A.D."/>
            <person name="Quatrano R.S."/>
            <person name="Mayer K.F.X."/>
            <person name="Goodstein D."/>
            <person name="Casacuberta J.M."/>
            <person name="Vandepoele K."/>
            <person name="Reski R."/>
            <person name="Cuming A.C."/>
            <person name="Tuskan G.A."/>
            <person name="Maumus F."/>
            <person name="Salse J."/>
            <person name="Schmutz J."/>
            <person name="Rensing S.A."/>
        </authorList>
    </citation>
    <scope>NUCLEOTIDE SEQUENCE [LARGE SCALE GENOMIC DNA]</scope>
    <source>
        <strain evidence="3 4">cv. Gransden 2004</strain>
    </source>
</reference>
<protein>
    <recommendedName>
        <fullName evidence="5">Secreted protein</fullName>
    </recommendedName>
</protein>
<evidence type="ECO:0000313" key="2">
    <source>
        <dbReference type="EMBL" id="PNR31761.1"/>
    </source>
</evidence>
<sequence length="96" mass="10596">MRLPRRPWWSLLSSHLISCAVCSGVLCCVMLVLLLEPPSTGAVLCWVPVVCSSWSPSQLCTAIFRCFQETHSFSSSPATTSLPMYLLTFPSSFPLQ</sequence>
<dbReference type="EnsemblPlants" id="Pp3c21_8310V3.2">
    <property type="protein sequence ID" value="PAC:32915108.CDS.1"/>
    <property type="gene ID" value="Pp3c21_8310"/>
</dbReference>
<keyword evidence="4" id="KW-1185">Reference proteome</keyword>
<gene>
    <name evidence="2" type="ORF">PHYPA_025884</name>
</gene>